<dbReference type="Gene3D" id="2.160.20.120">
    <property type="match status" value="2"/>
</dbReference>
<sequence length="218" mass="23727">MRKTASIIVLLIAIFSFSGCYEEGIIGSGVTVTEIRQVDAFDKIASEGVFQVFFSQAEAQSVKIVADNNIMHRVKTEVVNGRLKLYMADGKYNKVNLQAHIKVRDLKEIENSGAGDMYIENIIRNGTFKSSNSGSGNIYLDGNCTFLDIKNEGSGNTLAFDMPAESCKINLEGSGDVEVTCISDLRINLEGSGNVYYKGYPSIHSNISGSGRVISKNN</sequence>
<comment type="caution">
    <text evidence="2">The sequence shown here is derived from an EMBL/GenBank/DDBJ whole genome shotgun (WGS) entry which is preliminary data.</text>
</comment>
<protein>
    <submittedName>
        <fullName evidence="2">Head GIN domain-containing protein</fullName>
    </submittedName>
</protein>
<evidence type="ECO:0000313" key="2">
    <source>
        <dbReference type="EMBL" id="MDN3725337.1"/>
    </source>
</evidence>
<reference evidence="2 3" key="1">
    <citation type="submission" date="2023-06" db="EMBL/GenBank/DDBJ databases">
        <authorList>
            <person name="Ye Y.-Q."/>
            <person name="Du Z.-J."/>
        </authorList>
    </citation>
    <scope>NUCLEOTIDE SEQUENCE [LARGE SCALE GENOMIC DNA]</scope>
    <source>
        <strain evidence="2 3">SDUM287046</strain>
    </source>
</reference>
<dbReference type="Pfam" id="PF10988">
    <property type="entry name" value="DUF2807"/>
    <property type="match status" value="1"/>
</dbReference>
<organism evidence="2 3">
    <name type="scientific">Aequorivita aurantiaca</name>
    <dbReference type="NCBI Taxonomy" id="3053356"/>
    <lineage>
        <taxon>Bacteria</taxon>
        <taxon>Pseudomonadati</taxon>
        <taxon>Bacteroidota</taxon>
        <taxon>Flavobacteriia</taxon>
        <taxon>Flavobacteriales</taxon>
        <taxon>Flavobacteriaceae</taxon>
        <taxon>Aequorivita</taxon>
    </lineage>
</organism>
<name>A0ABT8DK84_9FLAO</name>
<dbReference type="InterPro" id="IPR021255">
    <property type="entry name" value="DUF2807"/>
</dbReference>
<evidence type="ECO:0000313" key="3">
    <source>
        <dbReference type="Proteomes" id="UP001244787"/>
    </source>
</evidence>
<dbReference type="Proteomes" id="UP001244787">
    <property type="component" value="Unassembled WGS sequence"/>
</dbReference>
<dbReference type="RefSeq" id="WP_290255427.1">
    <property type="nucleotide sequence ID" value="NZ_JAUGQQ010000013.1"/>
</dbReference>
<evidence type="ECO:0000259" key="1">
    <source>
        <dbReference type="Pfam" id="PF10988"/>
    </source>
</evidence>
<dbReference type="PROSITE" id="PS51257">
    <property type="entry name" value="PROKAR_LIPOPROTEIN"/>
    <property type="match status" value="1"/>
</dbReference>
<keyword evidence="3" id="KW-1185">Reference proteome</keyword>
<proteinExistence type="predicted"/>
<feature type="domain" description="Putative auto-transporter adhesin head GIN" evidence="1">
    <location>
        <begin position="40"/>
        <end position="201"/>
    </location>
</feature>
<dbReference type="EMBL" id="JAUGQQ010000013">
    <property type="protein sequence ID" value="MDN3725337.1"/>
    <property type="molecule type" value="Genomic_DNA"/>
</dbReference>
<gene>
    <name evidence="2" type="ORF">QRD02_13195</name>
</gene>
<accession>A0ABT8DK84</accession>